<dbReference type="InterPro" id="IPR028889">
    <property type="entry name" value="USP"/>
</dbReference>
<dbReference type="CDD" id="cd02674">
    <property type="entry name" value="Peptidase_C19R"/>
    <property type="match status" value="1"/>
</dbReference>
<feature type="compositionally biased region" description="Basic and acidic residues" evidence="5">
    <location>
        <begin position="1379"/>
        <end position="1403"/>
    </location>
</feature>
<evidence type="ECO:0000259" key="6">
    <source>
        <dbReference type="PROSITE" id="PS50235"/>
    </source>
</evidence>
<name>A0ABD2JPM3_HETSC</name>
<feature type="region of interest" description="Disordered" evidence="5">
    <location>
        <begin position="1379"/>
        <end position="1413"/>
    </location>
</feature>
<evidence type="ECO:0000256" key="1">
    <source>
        <dbReference type="ARBA" id="ARBA00000707"/>
    </source>
</evidence>
<dbReference type="InterPro" id="IPR019734">
    <property type="entry name" value="TPR_rpt"/>
</dbReference>
<dbReference type="PROSITE" id="PS00972">
    <property type="entry name" value="USP_1"/>
    <property type="match status" value="1"/>
</dbReference>
<feature type="coiled-coil region" evidence="4">
    <location>
        <begin position="1166"/>
        <end position="1221"/>
    </location>
</feature>
<dbReference type="InterPro" id="IPR027417">
    <property type="entry name" value="P-loop_NTPase"/>
</dbReference>
<dbReference type="Gene3D" id="3.40.50.300">
    <property type="entry name" value="P-loop containing nucleotide triphosphate hydrolases"/>
    <property type="match status" value="3"/>
</dbReference>
<evidence type="ECO:0000256" key="2">
    <source>
        <dbReference type="ARBA" id="ARBA00012759"/>
    </source>
</evidence>
<proteinExistence type="predicted"/>
<sequence>MLEAEQKAADDPAQFPAAAPKPHGGVTTEKEAAEFDDTKSAGQISDRPDATEEPTMPSPFVPCRQPLVHLTDNDTGNYFLSAYAKTEHRIGIESSCSWKKKTLGRTGLFNLGNTCFMNAILQPLFHTPCFSQLFREKSAQQFVNGNNSDGTKGTIAGSFSALIDQIWSGKFNAIWPKVFLEFFAHVNAELANGQQHDAHEFLIYLLNALHEDTNRVENRQPFDQNYDNIDLRANAFDFFEKSKLFSSSPVNDLFNLTTISVIKCITCNASSVRFESVNHLSIELSTNFDCLRLKDCLEAHFSSTNLDDPWDCPNCKSKQPATRSTKIWKIPKILIVHLKRFSQNDGNFVKNEVQMRFDMNELDLSPFIHEKYPLPNSAFTLYAMTNHSGSLNLGHYTSTVVNLTSIDQQWLSFNDESCIPCAAPSPSSKQAYLLYYKLTNNSQANNKSEGERNDADDDDQTDIEQFNRELNEICQMLREHYRNEVPKVGRLCAQMSKGIGQMLAIQQQIPNPDEVQQQHGKNNARGNRSNRSSDETISSNNSSNCDNANVNCESGLHQNAWWQQQFHEIEQALDDDADDEGISSGEGSDNGTNENDNKSDDDMESDGESDDKPNECDCESADHPSECPLLAARRALRRLKLLTILDICTATEAQVREYGTKLSDTIKQIAKLRVQNGGALTSELELQSRQKQTQNLLQQIGNLMPQLVVEEIEVAKILKFVEQSADRFSIGFRDRKQQKQFKKAILQPKKAFEVLLKHNLDSLVEPFYEDCCEKLFRINNEIREQSELFVRLLAKIAFVHVVGLRIQLEMVETEWTHIVHAMLQMRKLINAAQYLVKEAQSNPLEKGTNANKQKQPSLCSLDRLYTELYGKPSQIKHCTYLPSDIFFDGLGKVRSTVKQTLAEQSTKNAEVAEAFALLEKLKKHRTQMDSCESVGTTDAEGAEQKQNAIFTYTRAARPLLAEANAQLHNITMTNSKNEDIKHIIVELKDSIVGSLIELRDINKRVEKMMTSNDSMNEEDMVNQINWSCWDDAISCFDITWEYSILYSLKRIMCVAKIQPSYAQNEDLAAVFDNVSYGYCNLMEDLIKCLKTHNRLLWDVFRLLKKLANVETKIKSRQHLLTLQKEMKAMILRHRREYKLLWKMESFNITDCEHGEDDISKLAEKLANAQIDEKQKLKNAAELAKKAAISAQNSGLPIAEHLNDYIDAINRAQKRLECFTKKEVHSDADHDQQLSFQQLVDKIMNDGGFYATTECMEREKLNKHNANLREWLMQSHNEFLNESAKFEEFDAEDISDWWKSSANKSEETAVNQNLALVAKSVEVIAGHKPRNTQLLAIFLRMFVKIFCPEMRGLMLQVSTGEGKSWIVAMLAVILHTFGKKEQPTDQKEEEQRDQEKEVQGHGDDQTEEEMPDQQGKLVAVITSNKHLATKDAEHMVPFFTLFGLTVAHISHDDLNEKILKKAYESDVIYGTMQDFHLHESSDELYGTNYQSGREIDDLINDEGDFSKNDDVTHERELRLAFNSPGMENLNDQFLLLTKVALPLALKALKDAGQIIGKDGPTKEQETALKQYLTSFLRWNVEQSSKARRNETKADSANADEEEGEESSEMPKPHICKHLEEFNELEREGWVNSALQSLSLSEQVQYIKQVEELDNRMNANNGSGGIGKMLQMSAPMRIVPVDNMNSGIIEKNSQFSNGLHQCVQAVQDVELTPPSLQCSHKNNLGFFLSKKADITSITGTAGNTDERAFTGNTFNLMNITLPRFKERKYTKDEDKLCKSREEWLESIREKAMEYSEKRAVLIITISIKDAKEIEAKIKADPKIAETRQIRMFTQGTEEECKMLQEDMCIGHILIGTLQIARGVDENPSLDVLANGGLAHLTVFPECNQRVAEQAAGRVARKDQPGSGCSIIYESQVRTLLGVAGDEQWTDEEWSNWRIRRDEMVAAQLEFFRLNRIPPIMFNDALYQRMCRRIPEIRAMCDKAGNKCLYAFTQILEAWSLWNNKIEYEINKKIAEAQKEGKSVKWAVQEWEEHFFKLFDAFIAAEIYKLRKFIDKSENVELFRNPAYLINAGHHQLETKDFDIAEKMYSKADQLDPEFGGIALYYLAQTYIEQSFKLFKKENERTNKNDKLQEQAHKCLTKAAELTKERIAQINNILTMSGTSGMKADGRISRQYHRKIELINSFMHQCNTSIETIDRSNDPKYKGSAVVKVTKRQAVDEGLRKYRKHVKEQQAAEEKKQKEKKPAPNTTNNASGGNSTGNNHNGSRPAPAGGPDDPSPDEPVSNASAGAAPAGDDVSIPREEINEMKNAGLGHFYELDIALPKPPWWTIVLLFAVGVAQTFFGACLFASGIGSAWGSSLMQGGWDDLKQSIIMAYEALTDKMSQAFSWGKWLGQKCVHYGKALLGYLFDQLLKICPKLDKFVKKINDFFNGKKPIDVKDGLSVGEAVPTPKMSLGEVVKQYVTVQVKKELTSVSNITRLHAATLPEGHSIRKFYEKNSKLIQHIDVFCSSVNSGKDLDYLAMAGTHTKLLVGSALRKSQKPPKDGSRPTFKHDFWSTVKTEAWNESVDFVVDKSINYTIGGIKCASERRNERLMKKKANKKEFVPYPGWPYQPMSAFQVPLLNPMFLASPVSVPHFLPSSVSYSKMPYYNHLKRNNAKQQSSSADPGDQSSSPTDTDPHSAPANGNTASAHSGPPSARERPTTAADTQRVKQDKKRMNNRARAFAKEKKPNNTKKCANERKGENANKATVQQQIKKKAEEKANKIANQKMEKEAEEKTKITNEMLFPKKVVEDAMYSSFGGLETELLNCINVNGNISSAEADSQSSPFCADPNSASANGNTESAHSEPPAPAEELTNASRLASAVWRPSPDSVLNPSHPLNSTYWPGCSHTATIIAYYNNLSLSQLEQNRRVGAVGRKSVLEENQAQNAELWEKKHPDPRFKNRPDIVQKPANGQPKPANGQPMPANGQPKPANGQPKPANGQPKPANGQPKPANGQPMPVNGQPTRGQFGQPYPLLNPMMPMLTNASRLASAVWRPSPDSVLNRSHPLNSTFFNWPGCSLTNTITAYFDKNYTQFERNRIVGAVGRKMVLEENRAQNAELWEKNHPDPRYKCKPDIVQKHANGQSKELIEVKSTTEESTTKPDILNIRSKL</sequence>
<dbReference type="GO" id="GO:0004843">
    <property type="term" value="F:cysteine-type deubiquitinase activity"/>
    <property type="evidence" value="ECO:0007669"/>
    <property type="project" value="UniProtKB-EC"/>
</dbReference>
<evidence type="ECO:0000313" key="8">
    <source>
        <dbReference type="EMBL" id="KAL3092564.1"/>
    </source>
</evidence>
<feature type="repeat" description="TPR" evidence="3">
    <location>
        <begin position="2063"/>
        <end position="2096"/>
    </location>
</feature>
<feature type="domain" description="USP" evidence="6">
    <location>
        <begin position="106"/>
        <end position="439"/>
    </location>
</feature>
<feature type="compositionally biased region" description="Basic and acidic residues" evidence="5">
    <location>
        <begin position="2930"/>
        <end position="2946"/>
    </location>
</feature>
<feature type="compositionally biased region" description="Basic and acidic residues" evidence="5">
    <location>
        <begin position="2228"/>
        <end position="2243"/>
    </location>
</feature>
<dbReference type="SUPFAM" id="SSF54001">
    <property type="entry name" value="Cysteine proteinases"/>
    <property type="match status" value="1"/>
</dbReference>
<dbReference type="Pfam" id="PF00443">
    <property type="entry name" value="UCH"/>
    <property type="match status" value="1"/>
</dbReference>
<dbReference type="EC" id="3.4.19.12" evidence="2"/>
<dbReference type="PANTHER" id="PTHR21646:SF91">
    <property type="entry name" value="USP DOMAIN-CONTAINING PROTEIN"/>
    <property type="match status" value="1"/>
</dbReference>
<comment type="caution">
    <text evidence="8">The sequence shown here is derived from an EMBL/GenBank/DDBJ whole genome shotgun (WGS) entry which is preliminary data.</text>
</comment>
<feature type="coiled-coil region" evidence="4">
    <location>
        <begin position="2750"/>
        <end position="2782"/>
    </location>
</feature>
<evidence type="ECO:0000256" key="3">
    <source>
        <dbReference type="PROSITE-ProRule" id="PRU00339"/>
    </source>
</evidence>
<dbReference type="InterPro" id="IPR011990">
    <property type="entry name" value="TPR-like_helical_dom_sf"/>
</dbReference>
<feature type="compositionally biased region" description="Basic and acidic residues" evidence="5">
    <location>
        <begin position="1"/>
        <end position="10"/>
    </location>
</feature>
<evidence type="ECO:0000313" key="9">
    <source>
        <dbReference type="Proteomes" id="UP001620645"/>
    </source>
</evidence>
<dbReference type="PANTHER" id="PTHR21646">
    <property type="entry name" value="UBIQUITIN CARBOXYL-TERMINAL HYDROLASE"/>
    <property type="match status" value="1"/>
</dbReference>
<reference evidence="8 9" key="1">
    <citation type="submission" date="2024-10" db="EMBL/GenBank/DDBJ databases">
        <authorList>
            <person name="Kim D."/>
        </authorList>
    </citation>
    <scope>NUCLEOTIDE SEQUENCE [LARGE SCALE GENOMIC DNA]</scope>
    <source>
        <strain evidence="8">Taebaek</strain>
    </source>
</reference>
<feature type="region of interest" description="Disordered" evidence="5">
    <location>
        <begin position="575"/>
        <end position="623"/>
    </location>
</feature>
<keyword evidence="4" id="KW-0175">Coiled coil</keyword>
<dbReference type="InterPro" id="IPR050185">
    <property type="entry name" value="Ub_carboxyl-term_hydrolase"/>
</dbReference>
<dbReference type="Gene3D" id="3.90.70.10">
    <property type="entry name" value="Cysteine proteinases"/>
    <property type="match status" value="1"/>
</dbReference>
<feature type="compositionally biased region" description="Acidic residues" evidence="5">
    <location>
        <begin position="1596"/>
        <end position="1606"/>
    </location>
</feature>
<protein>
    <recommendedName>
        <fullName evidence="2">ubiquitinyl hydrolase 1</fullName>
        <ecNumber evidence="2">3.4.19.12</ecNumber>
    </recommendedName>
</protein>
<feature type="region of interest" description="Disordered" evidence="5">
    <location>
        <begin position="1582"/>
        <end position="1611"/>
    </location>
</feature>
<feature type="compositionally biased region" description="Basic and acidic residues" evidence="5">
    <location>
        <begin position="3127"/>
        <end position="3140"/>
    </location>
</feature>
<evidence type="ECO:0000256" key="5">
    <source>
        <dbReference type="SAM" id="MobiDB-lite"/>
    </source>
</evidence>
<dbReference type="SUPFAM" id="SSF52540">
    <property type="entry name" value="P-loop containing nucleoside triphosphate hydrolases"/>
    <property type="match status" value="2"/>
</dbReference>
<feature type="compositionally biased region" description="Low complexity" evidence="5">
    <location>
        <begin position="2244"/>
        <end position="2273"/>
    </location>
</feature>
<dbReference type="Pfam" id="PF07517">
    <property type="entry name" value="SecA_DEAD"/>
    <property type="match status" value="1"/>
</dbReference>
<feature type="region of interest" description="Disordered" evidence="5">
    <location>
        <begin position="2927"/>
        <end position="3008"/>
    </location>
</feature>
<gene>
    <name evidence="8" type="ORF">niasHS_007773</name>
</gene>
<dbReference type="InterPro" id="IPR014018">
    <property type="entry name" value="SecA_motor_DEAD"/>
</dbReference>
<dbReference type="Proteomes" id="UP001620645">
    <property type="component" value="Unassembled WGS sequence"/>
</dbReference>
<dbReference type="Gene3D" id="3.90.1440.10">
    <property type="entry name" value="SecA, preprotein cross-linking domain"/>
    <property type="match status" value="1"/>
</dbReference>
<dbReference type="PROSITE" id="PS51196">
    <property type="entry name" value="SECA_MOTOR_DEAD"/>
    <property type="match status" value="1"/>
</dbReference>
<accession>A0ABD2JPM3</accession>
<feature type="region of interest" description="Disordered" evidence="5">
    <location>
        <begin position="3123"/>
        <end position="3151"/>
    </location>
</feature>
<comment type="catalytic activity">
    <reaction evidence="1">
        <text>Thiol-dependent hydrolysis of ester, thioester, amide, peptide and isopeptide bonds formed by the C-terminal Gly of ubiquitin (a 76-residue protein attached to proteins as an intracellular targeting signal).</text>
        <dbReference type="EC" id="3.4.19.12"/>
    </reaction>
</comment>
<feature type="compositionally biased region" description="Basic and acidic residues" evidence="5">
    <location>
        <begin position="2723"/>
        <end position="2743"/>
    </location>
</feature>
<dbReference type="InterPro" id="IPR038765">
    <property type="entry name" value="Papain-like_cys_pep_sf"/>
</dbReference>
<dbReference type="InterPro" id="IPR011115">
    <property type="entry name" value="SecA_DEAD"/>
</dbReference>
<feature type="region of interest" description="Disordered" evidence="5">
    <location>
        <begin position="1"/>
        <end position="62"/>
    </location>
</feature>
<keyword evidence="9" id="KW-1185">Reference proteome</keyword>
<dbReference type="InterPro" id="IPR018200">
    <property type="entry name" value="USP_CS"/>
</dbReference>
<dbReference type="PROSITE" id="PS50005">
    <property type="entry name" value="TPR"/>
    <property type="match status" value="1"/>
</dbReference>
<feature type="compositionally biased region" description="Basic and acidic residues" evidence="5">
    <location>
        <begin position="28"/>
        <end position="39"/>
    </location>
</feature>
<feature type="compositionally biased region" description="Polar residues" evidence="5">
    <location>
        <begin position="585"/>
        <end position="594"/>
    </location>
</feature>
<feature type="region of interest" description="Disordered" evidence="5">
    <location>
        <begin position="513"/>
        <end position="545"/>
    </location>
</feature>
<evidence type="ECO:0000259" key="7">
    <source>
        <dbReference type="PROSITE" id="PS51196"/>
    </source>
</evidence>
<dbReference type="PROSITE" id="PS50235">
    <property type="entry name" value="USP_3"/>
    <property type="match status" value="1"/>
</dbReference>
<feature type="compositionally biased region" description="Low complexity" evidence="5">
    <location>
        <begin position="11"/>
        <end position="22"/>
    </location>
</feature>
<feature type="domain" description="SecA family profile" evidence="7">
    <location>
        <begin position="1414"/>
        <end position="1958"/>
    </location>
</feature>
<feature type="compositionally biased region" description="Basic and acidic residues" evidence="5">
    <location>
        <begin position="610"/>
        <end position="623"/>
    </location>
</feature>
<feature type="compositionally biased region" description="Low complexity" evidence="5">
    <location>
        <begin position="2658"/>
        <end position="2672"/>
    </location>
</feature>
<feature type="region of interest" description="Disordered" evidence="5">
    <location>
        <begin position="2225"/>
        <end position="2296"/>
    </location>
</feature>
<feature type="region of interest" description="Disordered" evidence="5">
    <location>
        <begin position="2819"/>
        <end position="2858"/>
    </location>
</feature>
<evidence type="ECO:0000256" key="4">
    <source>
        <dbReference type="SAM" id="Coils"/>
    </source>
</evidence>
<feature type="compositionally biased region" description="Polar residues" evidence="5">
    <location>
        <begin position="2819"/>
        <end position="2842"/>
    </location>
</feature>
<organism evidence="8 9">
    <name type="scientific">Heterodera schachtii</name>
    <name type="common">Sugarbeet cyst nematode worm</name>
    <name type="synonym">Tylenchus schachtii</name>
    <dbReference type="NCBI Taxonomy" id="97005"/>
    <lineage>
        <taxon>Eukaryota</taxon>
        <taxon>Metazoa</taxon>
        <taxon>Ecdysozoa</taxon>
        <taxon>Nematoda</taxon>
        <taxon>Chromadorea</taxon>
        <taxon>Rhabditida</taxon>
        <taxon>Tylenchina</taxon>
        <taxon>Tylenchomorpha</taxon>
        <taxon>Tylenchoidea</taxon>
        <taxon>Heteroderidae</taxon>
        <taxon>Heteroderinae</taxon>
        <taxon>Heterodera</taxon>
    </lineage>
</organism>
<keyword evidence="3" id="KW-0802">TPR repeat</keyword>
<dbReference type="SUPFAM" id="SSF48452">
    <property type="entry name" value="TPR-like"/>
    <property type="match status" value="1"/>
</dbReference>
<feature type="region of interest" description="Disordered" evidence="5">
    <location>
        <begin position="2654"/>
        <end position="2746"/>
    </location>
</feature>
<dbReference type="InterPro" id="IPR001394">
    <property type="entry name" value="Peptidase_C19_UCH"/>
</dbReference>
<dbReference type="EMBL" id="JBICCN010000118">
    <property type="protein sequence ID" value="KAL3092564.1"/>
    <property type="molecule type" value="Genomic_DNA"/>
</dbReference>
<dbReference type="PROSITE" id="PS00973">
    <property type="entry name" value="USP_2"/>
    <property type="match status" value="1"/>
</dbReference>